<dbReference type="GO" id="GO:0003700">
    <property type="term" value="F:DNA-binding transcription factor activity"/>
    <property type="evidence" value="ECO:0007669"/>
    <property type="project" value="TreeGrafter"/>
</dbReference>
<gene>
    <name evidence="5" type="ORF">ESZ91_07020</name>
</gene>
<dbReference type="PANTHER" id="PTHR30146">
    <property type="entry name" value="LACI-RELATED TRANSCRIPTIONAL REPRESSOR"/>
    <property type="match status" value="1"/>
</dbReference>
<keyword evidence="6" id="KW-1185">Reference proteome</keyword>
<dbReference type="Proteomes" id="UP000291269">
    <property type="component" value="Unassembled WGS sequence"/>
</dbReference>
<dbReference type="PANTHER" id="PTHR30146:SF109">
    <property type="entry name" value="HTH-TYPE TRANSCRIPTIONAL REGULATOR GALS"/>
    <property type="match status" value="1"/>
</dbReference>
<dbReference type="Pfam" id="PF13377">
    <property type="entry name" value="Peripla_BP_3"/>
    <property type="match status" value="1"/>
</dbReference>
<keyword evidence="1" id="KW-0805">Transcription regulation</keyword>
<organism evidence="5 6">
    <name type="scientific">Candidatus Borkfalkia ceftriaxoniphila</name>
    <dbReference type="NCBI Taxonomy" id="2508949"/>
    <lineage>
        <taxon>Bacteria</taxon>
        <taxon>Bacillati</taxon>
        <taxon>Bacillota</taxon>
        <taxon>Clostridia</taxon>
        <taxon>Christensenellales</taxon>
        <taxon>Christensenellaceae</taxon>
        <taxon>Candidatus Borkfalkia</taxon>
    </lineage>
</organism>
<comment type="caution">
    <text evidence="5">The sequence shown here is derived from an EMBL/GenBank/DDBJ whole genome shotgun (WGS) entry which is preliminary data.</text>
</comment>
<reference evidence="5 6" key="1">
    <citation type="journal article" date="2019" name="Gut">
        <title>Antibiotics-induced monodominance of a novel gut bacterial order.</title>
        <authorList>
            <person name="Hildebrand F."/>
            <person name="Moitinho-Silva L."/>
            <person name="Blasche S."/>
            <person name="Jahn M.T."/>
            <person name="Gossmann T.I."/>
            <person name="Heuerta-Cepas J."/>
            <person name="Hercog R."/>
            <person name="Luetge M."/>
            <person name="Bahram M."/>
            <person name="Pryszlak A."/>
            <person name="Alves R.J."/>
            <person name="Waszak S.M."/>
            <person name="Zhu A."/>
            <person name="Ye L."/>
            <person name="Costea P.I."/>
            <person name="Aalvink S."/>
            <person name="Belzer C."/>
            <person name="Forslund S.K."/>
            <person name="Sunagawa S."/>
            <person name="Hentschel U."/>
            <person name="Merten C."/>
            <person name="Patil K.R."/>
            <person name="Benes V."/>
            <person name="Bork P."/>
        </authorList>
    </citation>
    <scope>NUCLEOTIDE SEQUENCE [LARGE SCALE GENOMIC DNA]</scope>
    <source>
        <strain evidence="5 6">HDS1380</strain>
    </source>
</reference>
<feature type="domain" description="Transcriptional regulator LacI/GalR-like sensor" evidence="4">
    <location>
        <begin position="177"/>
        <end position="338"/>
    </location>
</feature>
<dbReference type="CDD" id="cd01392">
    <property type="entry name" value="HTH_LacI"/>
    <property type="match status" value="1"/>
</dbReference>
<dbReference type="InterPro" id="IPR046335">
    <property type="entry name" value="LacI/GalR-like_sensor"/>
</dbReference>
<dbReference type="InterPro" id="IPR028082">
    <property type="entry name" value="Peripla_BP_I"/>
</dbReference>
<dbReference type="EMBL" id="SDOZ01000002">
    <property type="protein sequence ID" value="RXZ62137.1"/>
    <property type="molecule type" value="Genomic_DNA"/>
</dbReference>
<dbReference type="SUPFAM" id="SSF53822">
    <property type="entry name" value="Periplasmic binding protein-like I"/>
    <property type="match status" value="1"/>
</dbReference>
<evidence type="ECO:0000256" key="1">
    <source>
        <dbReference type="ARBA" id="ARBA00023015"/>
    </source>
</evidence>
<keyword evidence="2" id="KW-0238">DNA-binding</keyword>
<sequence length="347" mass="38970">MKKAITLNDIACALHLSRNTVSKALNGKYVPAKTRRLVLDTAVRMGYKSFDVIAPEKSAAEEGKILILSSVPLISANYYIYLIRGIMSEAEGHSLEVLQYIFRPNSDLETLKEYIRQFDVNGIICIEFFTRRSADKILSLGIPTVFMDHFYGDEDLNGEYDIVLPDNVNAVRSACKKLIAAGADDFSFIGNPRNCKSFYERFLGMREALYEEGLPYSPELSLTRDNSFPYGSAEALAEAFSRFVRLPDCFVCANDFIALSVIDALKQMKKLHLDKINVLGFDNIPESRLSSPKLSTINIDKQVLGRQAVCTLMDRISNPALQSRTIGIFCNYIQRETTMPLLRSPLV</sequence>
<proteinExistence type="predicted"/>
<dbReference type="AlphaFoldDB" id="A0A4Q2KDR9"/>
<dbReference type="OrthoDB" id="2026446at2"/>
<dbReference type="SUPFAM" id="SSF47413">
    <property type="entry name" value="lambda repressor-like DNA-binding domains"/>
    <property type="match status" value="1"/>
</dbReference>
<evidence type="ECO:0000313" key="5">
    <source>
        <dbReference type="EMBL" id="RXZ62137.1"/>
    </source>
</evidence>
<keyword evidence="3" id="KW-0804">Transcription</keyword>
<evidence type="ECO:0000259" key="4">
    <source>
        <dbReference type="Pfam" id="PF13377"/>
    </source>
</evidence>
<dbReference type="Gene3D" id="1.10.260.40">
    <property type="entry name" value="lambda repressor-like DNA-binding domains"/>
    <property type="match status" value="1"/>
</dbReference>
<accession>A0A4Q2KDR9</accession>
<dbReference type="RefSeq" id="WP_129225536.1">
    <property type="nucleotide sequence ID" value="NZ_SDOZ01000002.1"/>
</dbReference>
<evidence type="ECO:0000256" key="3">
    <source>
        <dbReference type="ARBA" id="ARBA00023163"/>
    </source>
</evidence>
<evidence type="ECO:0000313" key="6">
    <source>
        <dbReference type="Proteomes" id="UP000291269"/>
    </source>
</evidence>
<dbReference type="GO" id="GO:0000976">
    <property type="term" value="F:transcription cis-regulatory region binding"/>
    <property type="evidence" value="ECO:0007669"/>
    <property type="project" value="TreeGrafter"/>
</dbReference>
<dbReference type="InterPro" id="IPR000843">
    <property type="entry name" value="HTH_LacI"/>
</dbReference>
<dbReference type="Gene3D" id="3.40.50.2300">
    <property type="match status" value="2"/>
</dbReference>
<name>A0A4Q2KDR9_9FIRM</name>
<dbReference type="InterPro" id="IPR010982">
    <property type="entry name" value="Lambda_DNA-bd_dom_sf"/>
</dbReference>
<evidence type="ECO:0000256" key="2">
    <source>
        <dbReference type="ARBA" id="ARBA00023125"/>
    </source>
</evidence>
<protein>
    <submittedName>
        <fullName evidence="5">LacI family transcriptional regulator</fullName>
    </submittedName>
</protein>